<dbReference type="EMBL" id="JAESDN010000006">
    <property type="protein sequence ID" value="KAG7048411.1"/>
    <property type="molecule type" value="Genomic_DNA"/>
</dbReference>
<sequence>MPSSANTAPELQPFPHTLGNSGLRAKHHRPSFSSPIHSLPKFEVPTPGPSARPVSVSSVSIPTADSQLEFTMGFQINDEIWCNGPLRM</sequence>
<evidence type="ECO:0000313" key="2">
    <source>
        <dbReference type="EMBL" id="KAG7048411.1"/>
    </source>
</evidence>
<dbReference type="AlphaFoldDB" id="A0A9P7R2N1"/>
<name>A0A9P7R2N1_9PEZI</name>
<protein>
    <submittedName>
        <fullName evidence="2">Uncharacterized protein</fullName>
    </submittedName>
</protein>
<evidence type="ECO:0000313" key="3">
    <source>
        <dbReference type="Proteomes" id="UP000699042"/>
    </source>
</evidence>
<organism evidence="2 3">
    <name type="scientific">Colletotrichum scovillei</name>
    <dbReference type="NCBI Taxonomy" id="1209932"/>
    <lineage>
        <taxon>Eukaryota</taxon>
        <taxon>Fungi</taxon>
        <taxon>Dikarya</taxon>
        <taxon>Ascomycota</taxon>
        <taxon>Pezizomycotina</taxon>
        <taxon>Sordariomycetes</taxon>
        <taxon>Hypocreomycetidae</taxon>
        <taxon>Glomerellales</taxon>
        <taxon>Glomerellaceae</taxon>
        <taxon>Colletotrichum</taxon>
        <taxon>Colletotrichum acutatum species complex</taxon>
    </lineage>
</organism>
<dbReference type="Proteomes" id="UP000699042">
    <property type="component" value="Unassembled WGS sequence"/>
</dbReference>
<keyword evidence="3" id="KW-1185">Reference proteome</keyword>
<gene>
    <name evidence="2" type="ORF">JMJ77_014049</name>
</gene>
<feature type="region of interest" description="Disordered" evidence="1">
    <location>
        <begin position="1"/>
        <end position="58"/>
    </location>
</feature>
<proteinExistence type="predicted"/>
<accession>A0A9P7R2N1</accession>
<reference evidence="2" key="1">
    <citation type="submission" date="2021-05" db="EMBL/GenBank/DDBJ databases">
        <title>Comparative genomics of three Colletotrichum scovillei strains and genetic complementation revealed genes involved fungal growth and virulence on chili pepper.</title>
        <authorList>
            <person name="Hsieh D.-K."/>
            <person name="Chuang S.-C."/>
            <person name="Chen C.-Y."/>
            <person name="Chao Y.-T."/>
            <person name="Lu M.-Y.J."/>
            <person name="Lee M.-H."/>
            <person name="Shih M.-C."/>
        </authorList>
    </citation>
    <scope>NUCLEOTIDE SEQUENCE</scope>
    <source>
        <strain evidence="2">Coll-153</strain>
    </source>
</reference>
<comment type="caution">
    <text evidence="2">The sequence shown here is derived from an EMBL/GenBank/DDBJ whole genome shotgun (WGS) entry which is preliminary data.</text>
</comment>
<evidence type="ECO:0000256" key="1">
    <source>
        <dbReference type="SAM" id="MobiDB-lite"/>
    </source>
</evidence>